<dbReference type="SUPFAM" id="SSF51445">
    <property type="entry name" value="(Trans)glycosidases"/>
    <property type="match status" value="1"/>
</dbReference>
<comment type="similarity">
    <text evidence="4">Belongs to the glycosyl hydrolase 18 family.</text>
</comment>
<reference evidence="6" key="1">
    <citation type="submission" date="2022-07" db="EMBL/GenBank/DDBJ databases">
        <authorList>
            <person name="Macas J."/>
            <person name="Novak P."/>
            <person name="Neumann P."/>
        </authorList>
    </citation>
    <scope>NUCLEOTIDE SEQUENCE</scope>
</reference>
<sequence>MFCSSYTNSLSNRKNKKTQMKISNKPTILLLLLIYALCSIPPVIGVASGKSPVFREYIGAEFTNVKFSDVPINPNVDHFHFILSFAIDYKTSSSSPPSPTNGEFNIFWDSHNLSPSHVSAIKSKHSNVKVAVSLGGDTVNKAPVRFAPSSVDSWVSNAVSSLTRIIGEYHLDGIDIDYEHFEPDSDPDTLVECIGRLITALKKNRVISFASIAPFDDATVQKHYTALWKRYGGVIDYVNFQFYAYDAGTTVKQFISHFNKQRDENYGGGRVLASFVSGGGGGLSPEKGFFKACGELKREGKLDGIFVWCADDSKSNGFKYEKRAQALLADQK</sequence>
<dbReference type="InterPro" id="IPR000677">
    <property type="entry name" value="Chitinase-like"/>
</dbReference>
<dbReference type="GO" id="GO:0004553">
    <property type="term" value="F:hydrolase activity, hydrolyzing O-glycosyl compounds"/>
    <property type="evidence" value="ECO:0007669"/>
    <property type="project" value="InterPro"/>
</dbReference>
<dbReference type="EMBL" id="CAMAPE010000014">
    <property type="protein sequence ID" value="CAH9081101.1"/>
    <property type="molecule type" value="Genomic_DNA"/>
</dbReference>
<keyword evidence="2 3" id="KW-0326">Glycosidase</keyword>
<dbReference type="PANTHER" id="PTHR46476:SF13">
    <property type="entry name" value="2, PUTATIVE, EXPRESSED-RELATED"/>
    <property type="match status" value="1"/>
</dbReference>
<dbReference type="OrthoDB" id="3012298at2759"/>
<dbReference type="GO" id="GO:0005975">
    <property type="term" value="P:carbohydrate metabolic process"/>
    <property type="evidence" value="ECO:0007669"/>
    <property type="project" value="InterPro"/>
</dbReference>
<evidence type="ECO:0000313" key="6">
    <source>
        <dbReference type="EMBL" id="CAH9081101.1"/>
    </source>
</evidence>
<gene>
    <name evidence="6" type="ORF">CEURO_LOCUS7748</name>
</gene>
<evidence type="ECO:0000259" key="5">
    <source>
        <dbReference type="PROSITE" id="PS51910"/>
    </source>
</evidence>
<dbReference type="PROSITE" id="PS51910">
    <property type="entry name" value="GH18_2"/>
    <property type="match status" value="1"/>
</dbReference>
<dbReference type="InterPro" id="IPR001579">
    <property type="entry name" value="Glyco_hydro_18_chit_AS"/>
</dbReference>
<evidence type="ECO:0000256" key="2">
    <source>
        <dbReference type="ARBA" id="ARBA00023295"/>
    </source>
</evidence>
<organism evidence="6 7">
    <name type="scientific">Cuscuta europaea</name>
    <name type="common">European dodder</name>
    <dbReference type="NCBI Taxonomy" id="41803"/>
    <lineage>
        <taxon>Eukaryota</taxon>
        <taxon>Viridiplantae</taxon>
        <taxon>Streptophyta</taxon>
        <taxon>Embryophyta</taxon>
        <taxon>Tracheophyta</taxon>
        <taxon>Spermatophyta</taxon>
        <taxon>Magnoliopsida</taxon>
        <taxon>eudicotyledons</taxon>
        <taxon>Gunneridae</taxon>
        <taxon>Pentapetalae</taxon>
        <taxon>asterids</taxon>
        <taxon>lamiids</taxon>
        <taxon>Solanales</taxon>
        <taxon>Convolvulaceae</taxon>
        <taxon>Cuscuteae</taxon>
        <taxon>Cuscuta</taxon>
        <taxon>Cuscuta subgen. Cuscuta</taxon>
    </lineage>
</organism>
<dbReference type="Gene3D" id="3.20.20.80">
    <property type="entry name" value="Glycosidases"/>
    <property type="match status" value="1"/>
</dbReference>
<dbReference type="PANTHER" id="PTHR46476">
    <property type="entry name" value="CHITINASE 2-LIKE"/>
    <property type="match status" value="1"/>
</dbReference>
<protein>
    <recommendedName>
        <fullName evidence="5">GH18 domain-containing protein</fullName>
    </recommendedName>
</protein>
<dbReference type="Pfam" id="PF00704">
    <property type="entry name" value="Glyco_hydro_18"/>
    <property type="match status" value="1"/>
</dbReference>
<comment type="caution">
    <text evidence="6">The sequence shown here is derived from an EMBL/GenBank/DDBJ whole genome shotgun (WGS) entry which is preliminary data.</text>
</comment>
<keyword evidence="1 3" id="KW-0378">Hydrolase</keyword>
<dbReference type="PRINTS" id="PR00551">
    <property type="entry name" value="2SGLOBULIN"/>
</dbReference>
<evidence type="ECO:0000256" key="3">
    <source>
        <dbReference type="RuleBase" id="RU000489"/>
    </source>
</evidence>
<evidence type="ECO:0000256" key="1">
    <source>
        <dbReference type="ARBA" id="ARBA00022801"/>
    </source>
</evidence>
<keyword evidence="7" id="KW-1185">Reference proteome</keyword>
<dbReference type="PROSITE" id="PS01095">
    <property type="entry name" value="GH18_1"/>
    <property type="match status" value="1"/>
</dbReference>
<evidence type="ECO:0000313" key="7">
    <source>
        <dbReference type="Proteomes" id="UP001152484"/>
    </source>
</evidence>
<proteinExistence type="inferred from homology"/>
<dbReference type="InterPro" id="IPR001223">
    <property type="entry name" value="Glyco_hydro18_cat"/>
</dbReference>
<dbReference type="Proteomes" id="UP001152484">
    <property type="component" value="Unassembled WGS sequence"/>
</dbReference>
<dbReference type="InterPro" id="IPR017853">
    <property type="entry name" value="GH"/>
</dbReference>
<name>A0A9P0YZN5_CUSEU</name>
<accession>A0A9P0YZN5</accession>
<evidence type="ECO:0000256" key="4">
    <source>
        <dbReference type="RuleBase" id="RU004453"/>
    </source>
</evidence>
<dbReference type="AlphaFoldDB" id="A0A9P0YZN5"/>
<feature type="domain" description="GH18" evidence="5">
    <location>
        <begin position="52"/>
        <end position="332"/>
    </location>
</feature>
<dbReference type="CDD" id="cd06544">
    <property type="entry name" value="GH18_narbonin"/>
    <property type="match status" value="1"/>
</dbReference>